<gene>
    <name evidence="1" type="ORF">BJX66DRAFT_70220</name>
</gene>
<evidence type="ECO:0000313" key="2">
    <source>
        <dbReference type="Proteomes" id="UP001610563"/>
    </source>
</evidence>
<organism evidence="1 2">
    <name type="scientific">Aspergillus keveii</name>
    <dbReference type="NCBI Taxonomy" id="714993"/>
    <lineage>
        <taxon>Eukaryota</taxon>
        <taxon>Fungi</taxon>
        <taxon>Dikarya</taxon>
        <taxon>Ascomycota</taxon>
        <taxon>Pezizomycotina</taxon>
        <taxon>Eurotiomycetes</taxon>
        <taxon>Eurotiomycetidae</taxon>
        <taxon>Eurotiales</taxon>
        <taxon>Aspergillaceae</taxon>
        <taxon>Aspergillus</taxon>
        <taxon>Aspergillus subgen. Nidulantes</taxon>
    </lineage>
</organism>
<accession>A0ABR4FP07</accession>
<dbReference type="EMBL" id="JBFTWV010000158">
    <property type="protein sequence ID" value="KAL2785017.1"/>
    <property type="molecule type" value="Genomic_DNA"/>
</dbReference>
<proteinExistence type="predicted"/>
<evidence type="ECO:0000313" key="1">
    <source>
        <dbReference type="EMBL" id="KAL2785017.1"/>
    </source>
</evidence>
<name>A0ABR4FP07_9EURO</name>
<dbReference type="Proteomes" id="UP001610563">
    <property type="component" value="Unassembled WGS sequence"/>
</dbReference>
<sequence>MELPLALTKFAPEIPPDDTEFNNAEFDNIINLLDDNDLDFFSEGVLAPPPEGTYLIHERAVKDVQKWAWDHGYATCFKRHNHNRKGELEAIYMVCDRSGKPSFCGTGERVTSLVKTNCPFNIRISYRQLEMR</sequence>
<comment type="caution">
    <text evidence="1">The sequence shown here is derived from an EMBL/GenBank/DDBJ whole genome shotgun (WGS) entry which is preliminary data.</text>
</comment>
<reference evidence="1 2" key="1">
    <citation type="submission" date="2024-07" db="EMBL/GenBank/DDBJ databases">
        <title>Section-level genome sequencing and comparative genomics of Aspergillus sections Usti and Cavernicolus.</title>
        <authorList>
            <consortium name="Lawrence Berkeley National Laboratory"/>
            <person name="Nybo J.L."/>
            <person name="Vesth T.C."/>
            <person name="Theobald S."/>
            <person name="Frisvad J.C."/>
            <person name="Larsen T.O."/>
            <person name="Kjaerboelling I."/>
            <person name="Rothschild-Mancinelli K."/>
            <person name="Lyhne E.K."/>
            <person name="Kogle M.E."/>
            <person name="Barry K."/>
            <person name="Clum A."/>
            <person name="Na H."/>
            <person name="Ledsgaard L."/>
            <person name="Lin J."/>
            <person name="Lipzen A."/>
            <person name="Kuo A."/>
            <person name="Riley R."/>
            <person name="Mondo S."/>
            <person name="Labutti K."/>
            <person name="Haridas S."/>
            <person name="Pangalinan J."/>
            <person name="Salamov A.A."/>
            <person name="Simmons B.A."/>
            <person name="Magnuson J.K."/>
            <person name="Chen J."/>
            <person name="Drula E."/>
            <person name="Henrissat B."/>
            <person name="Wiebenga A."/>
            <person name="Lubbers R.J."/>
            <person name="Gomes A.C."/>
            <person name="Makela M.R."/>
            <person name="Stajich J."/>
            <person name="Grigoriev I.V."/>
            <person name="Mortensen U.H."/>
            <person name="De Vries R.P."/>
            <person name="Baker S.E."/>
            <person name="Andersen M.R."/>
        </authorList>
    </citation>
    <scope>NUCLEOTIDE SEQUENCE [LARGE SCALE GENOMIC DNA]</scope>
    <source>
        <strain evidence="1 2">CBS 209.92</strain>
    </source>
</reference>
<keyword evidence="2" id="KW-1185">Reference proteome</keyword>
<protein>
    <submittedName>
        <fullName evidence="1">Uncharacterized protein</fullName>
    </submittedName>
</protein>